<proteinExistence type="predicted"/>
<dbReference type="PANTHER" id="PTHR43143:SF1">
    <property type="entry name" value="SERINE_THREONINE-PROTEIN PHOSPHATASE CPPED1"/>
    <property type="match status" value="1"/>
</dbReference>
<dbReference type="EMBL" id="CAXAMM010041409">
    <property type="protein sequence ID" value="CAK9099286.1"/>
    <property type="molecule type" value="Genomic_DNA"/>
</dbReference>
<keyword evidence="4" id="KW-1185">Reference proteome</keyword>
<evidence type="ECO:0000313" key="3">
    <source>
        <dbReference type="EMBL" id="CAK9099286.1"/>
    </source>
</evidence>
<dbReference type="Gene3D" id="3.60.21.10">
    <property type="match status" value="1"/>
</dbReference>
<sequence>MRLGSPEHRRAADEGRAADPASEEGSNGRRFAGLDKSEDREEYAFVQMADPQFGMLSSVAKLQWLIPMQSVIYAATCGFVKGKSVLPIPVVMKPKQLGARRKPDWDEVEIDLSRRAVKLINQMSPRPKFVVVCGDLVHAFPSEGAKQAAQVETFKKIYSEIHRDIPLVCLCGNHDVGDRPTPTSIKVFSSRFGDDYFSFWVGQDKFIVLNSQLYKDASKAAQLADEQDRWLDHELFDKQDDRHRVIFTHIPPFINEPDEPSSYFPLEKTKRLDLLDRAAQAGVTHWFAGHYHRNAQGTFEKGGRRVEVVTTGAVGANITTDPKGDELGLTGMDSMLGDPSVSGLRVVKVRASGISHEFRSIADLEVETQKSGKIELR</sequence>
<gene>
    <name evidence="3" type="ORF">SCF082_LOCUS46504</name>
</gene>
<name>A0ABP0RFD1_9DINO</name>
<comment type="caution">
    <text evidence="3">The sequence shown here is derived from an EMBL/GenBank/DDBJ whole genome shotgun (WGS) entry which is preliminary data.</text>
</comment>
<dbReference type="SUPFAM" id="SSF56300">
    <property type="entry name" value="Metallo-dependent phosphatases"/>
    <property type="match status" value="1"/>
</dbReference>
<evidence type="ECO:0000313" key="4">
    <source>
        <dbReference type="Proteomes" id="UP001642464"/>
    </source>
</evidence>
<feature type="region of interest" description="Disordered" evidence="1">
    <location>
        <begin position="1"/>
        <end position="33"/>
    </location>
</feature>
<evidence type="ECO:0000259" key="2">
    <source>
        <dbReference type="Pfam" id="PF00149"/>
    </source>
</evidence>
<organism evidence="3 4">
    <name type="scientific">Durusdinium trenchii</name>
    <dbReference type="NCBI Taxonomy" id="1381693"/>
    <lineage>
        <taxon>Eukaryota</taxon>
        <taxon>Sar</taxon>
        <taxon>Alveolata</taxon>
        <taxon>Dinophyceae</taxon>
        <taxon>Suessiales</taxon>
        <taxon>Symbiodiniaceae</taxon>
        <taxon>Durusdinium</taxon>
    </lineage>
</organism>
<feature type="domain" description="Calcineurin-like phosphoesterase" evidence="2">
    <location>
        <begin position="117"/>
        <end position="293"/>
    </location>
</feature>
<dbReference type="Pfam" id="PF00149">
    <property type="entry name" value="Metallophos"/>
    <property type="match status" value="1"/>
</dbReference>
<dbReference type="Proteomes" id="UP001642464">
    <property type="component" value="Unassembled WGS sequence"/>
</dbReference>
<evidence type="ECO:0000256" key="1">
    <source>
        <dbReference type="SAM" id="MobiDB-lite"/>
    </source>
</evidence>
<feature type="compositionally biased region" description="Basic and acidic residues" evidence="1">
    <location>
        <begin position="1"/>
        <end position="17"/>
    </location>
</feature>
<reference evidence="3 4" key="1">
    <citation type="submission" date="2024-02" db="EMBL/GenBank/DDBJ databases">
        <authorList>
            <person name="Chen Y."/>
            <person name="Shah S."/>
            <person name="Dougan E. K."/>
            <person name="Thang M."/>
            <person name="Chan C."/>
        </authorList>
    </citation>
    <scope>NUCLEOTIDE SEQUENCE [LARGE SCALE GENOMIC DNA]</scope>
</reference>
<dbReference type="InterPro" id="IPR029052">
    <property type="entry name" value="Metallo-depent_PP-like"/>
</dbReference>
<dbReference type="InterPro" id="IPR004843">
    <property type="entry name" value="Calcineurin-like_PHP"/>
</dbReference>
<dbReference type="PANTHER" id="PTHR43143">
    <property type="entry name" value="METALLOPHOSPHOESTERASE, CALCINEURIN SUPERFAMILY"/>
    <property type="match status" value="1"/>
</dbReference>
<accession>A0ABP0RFD1</accession>
<protein>
    <submittedName>
        <fullName evidence="3">Serine/threonine-protein phosphatase CPPED1 (Calcineurin-like phosphoesterase domain-containing protein 1)</fullName>
    </submittedName>
</protein>
<dbReference type="InterPro" id="IPR051918">
    <property type="entry name" value="STPP_CPPED1"/>
</dbReference>